<organism evidence="1 2">
    <name type="scientific">Hypoxylon rubiginosum</name>
    <dbReference type="NCBI Taxonomy" id="110542"/>
    <lineage>
        <taxon>Eukaryota</taxon>
        <taxon>Fungi</taxon>
        <taxon>Dikarya</taxon>
        <taxon>Ascomycota</taxon>
        <taxon>Pezizomycotina</taxon>
        <taxon>Sordariomycetes</taxon>
        <taxon>Xylariomycetidae</taxon>
        <taxon>Xylariales</taxon>
        <taxon>Hypoxylaceae</taxon>
        <taxon>Hypoxylon</taxon>
    </lineage>
</organism>
<evidence type="ECO:0000313" key="1">
    <source>
        <dbReference type="EMBL" id="KAI4860897.1"/>
    </source>
</evidence>
<protein>
    <submittedName>
        <fullName evidence="1">Uncharacterized protein</fullName>
    </submittedName>
</protein>
<reference evidence="1 2" key="1">
    <citation type="journal article" date="2022" name="New Phytol.">
        <title>Ecological generalism drives hyperdiversity of secondary metabolite gene clusters in xylarialean endophytes.</title>
        <authorList>
            <person name="Franco M.E.E."/>
            <person name="Wisecaver J.H."/>
            <person name="Arnold A.E."/>
            <person name="Ju Y.M."/>
            <person name="Slot J.C."/>
            <person name="Ahrendt S."/>
            <person name="Moore L.P."/>
            <person name="Eastman K.E."/>
            <person name="Scott K."/>
            <person name="Konkel Z."/>
            <person name="Mondo S.J."/>
            <person name="Kuo A."/>
            <person name="Hayes R.D."/>
            <person name="Haridas S."/>
            <person name="Andreopoulos B."/>
            <person name="Riley R."/>
            <person name="LaButti K."/>
            <person name="Pangilinan J."/>
            <person name="Lipzen A."/>
            <person name="Amirebrahimi M."/>
            <person name="Yan J."/>
            <person name="Adam C."/>
            <person name="Keymanesh K."/>
            <person name="Ng V."/>
            <person name="Louie K."/>
            <person name="Northen T."/>
            <person name="Drula E."/>
            <person name="Henrissat B."/>
            <person name="Hsieh H.M."/>
            <person name="Youens-Clark K."/>
            <person name="Lutzoni F."/>
            <person name="Miadlikowska J."/>
            <person name="Eastwood D.C."/>
            <person name="Hamelin R.C."/>
            <person name="Grigoriev I.V."/>
            <person name="U'Ren J.M."/>
        </authorList>
    </citation>
    <scope>NUCLEOTIDE SEQUENCE [LARGE SCALE GENOMIC DNA]</scope>
    <source>
        <strain evidence="1 2">CBS 119005</strain>
    </source>
</reference>
<dbReference type="Proteomes" id="UP001497700">
    <property type="component" value="Unassembled WGS sequence"/>
</dbReference>
<gene>
    <name evidence="1" type="ORF">F4820DRAFT_87207</name>
</gene>
<sequence length="545" mass="62222">MTTPGGHNGWATTDDWATQRPYITTLWDENRTLKDIMQIMQEQHQFFATVRMYKARFQKWGIEKKIKAEEAVEIFRQQTARAAAGKPTVAYIRGRRIDPDRLQRYRYRAAPVISKKIISAEKGTDDEPSSNSSRIAQVICRTPSPSPSPDATDSAVSISPRMEEPTELKVPHECMQILRNFINGAFDNGMWQMASEGDHAEMNGAFTWQHYVASSQGLIRHGRVKEGFSLLGLCMDQYKQQLRQPDSMFWLATYKCAMVLASQNSGLGDAFLDYASKLTSLVLPPGHPFNQLWSRVMITGLRGINDHAGPIFESYLDLWGRHVNSRETNTTNDVQGAFVFIQLHCTGLLSYNLLETVIQGMIAGQAISRESAEFLLQESKFRLALFCLARRRPKKAESVTREIMTWLDSRPPDLYLDLRCKAAWLIFEVKQRKGTQAEVLRAGRDLLKLSQDSYGPAHIQTLEAMSAVENYCRKIGATGGAEQMSKDFESRWRTFRDMADERQNFPQEIHQPWYYRSIELGEKVGYVEQTVKLFERCLKLSDDSP</sequence>
<name>A0ACB9YNV3_9PEZI</name>
<proteinExistence type="predicted"/>
<keyword evidence="2" id="KW-1185">Reference proteome</keyword>
<evidence type="ECO:0000313" key="2">
    <source>
        <dbReference type="Proteomes" id="UP001497700"/>
    </source>
</evidence>
<dbReference type="EMBL" id="MU393569">
    <property type="protein sequence ID" value="KAI4860897.1"/>
    <property type="molecule type" value="Genomic_DNA"/>
</dbReference>
<comment type="caution">
    <text evidence="1">The sequence shown here is derived from an EMBL/GenBank/DDBJ whole genome shotgun (WGS) entry which is preliminary data.</text>
</comment>
<accession>A0ACB9YNV3</accession>